<dbReference type="Gene3D" id="3.30.70.680">
    <property type="entry name" value="TRADD, N-terminal domain"/>
    <property type="match status" value="1"/>
</dbReference>
<dbReference type="PANTHER" id="PTHR14913">
    <property type="entry name" value="TUMOR NECROSIS FACTOR RECEPTOR TYPE 1-ASSOCIATED DEATH DOMAIN PROTEIN"/>
    <property type="match status" value="1"/>
</dbReference>
<comment type="caution">
    <text evidence="10">The sequence shown here is derived from an EMBL/GenBank/DDBJ whole genome shotgun (WGS) entry which is preliminary data.</text>
</comment>
<dbReference type="GO" id="GO:0002947">
    <property type="term" value="C:tumor necrosis factor receptor superfamily complex"/>
    <property type="evidence" value="ECO:0007669"/>
    <property type="project" value="TreeGrafter"/>
</dbReference>
<evidence type="ECO:0000256" key="3">
    <source>
        <dbReference type="ARBA" id="ARBA00015474"/>
    </source>
</evidence>
<feature type="domain" description="Death" evidence="9">
    <location>
        <begin position="184"/>
        <end position="256"/>
    </location>
</feature>
<dbReference type="GO" id="GO:0005068">
    <property type="term" value="F:transmembrane receptor protein tyrosine kinase adaptor activity"/>
    <property type="evidence" value="ECO:0007669"/>
    <property type="project" value="TreeGrafter"/>
</dbReference>
<dbReference type="GO" id="GO:0005856">
    <property type="term" value="C:cytoskeleton"/>
    <property type="evidence" value="ECO:0007669"/>
    <property type="project" value="UniProtKB-SubCell"/>
</dbReference>
<keyword evidence="10" id="KW-0675">Receptor</keyword>
<dbReference type="OrthoDB" id="9903238at2759"/>
<dbReference type="GO" id="GO:0043123">
    <property type="term" value="P:positive regulation of canonical NF-kappaB signal transduction"/>
    <property type="evidence" value="ECO:0007669"/>
    <property type="project" value="InterPro"/>
</dbReference>
<sequence>MKVLIFCSSHVCSVSLSAEQRSLECSENGQDHRYIDVAGGINGYEILKLHDADPFLGVELKFMDIVPCRRFIDSYKSGSLLQSLSQHASRLLSLPDAAAMMFMLKAGTHTLDHSLQDPDLCLQLIQQSRPVRLRDDEVTQLEQQLQNCCIPPVPTIKEVPKNCFLFQKRLFHDRSLTPADQQRFASHVGREWKQVGRALQKSCRALKGTAIDNLAYEYEREGLYEQAYQLLGRFIQSEGRNAKLGRLIGALEEAKLLLPQGLTYFHSTNRDEPDVSGDAADPAARRLPKWPFHMTGFSGLQHTSEMEAKDDFAENPGVTAPMRRPGRAGWHHR</sequence>
<dbReference type="Pfam" id="PF09034">
    <property type="entry name" value="TRADD_N"/>
    <property type="match status" value="1"/>
</dbReference>
<dbReference type="InterPro" id="IPR011029">
    <property type="entry name" value="DEATH-like_dom_sf"/>
</dbReference>
<feature type="compositionally biased region" description="Basic residues" evidence="8">
    <location>
        <begin position="324"/>
        <end position="333"/>
    </location>
</feature>
<dbReference type="GO" id="GO:0097191">
    <property type="term" value="P:extrinsic apoptotic signaling pathway"/>
    <property type="evidence" value="ECO:0007669"/>
    <property type="project" value="TreeGrafter"/>
</dbReference>
<comment type="subcellular location">
    <subcellularLocation>
        <location evidence="2">Cytoplasm</location>
        <location evidence="2">Cytoskeleton</location>
    </subcellularLocation>
    <subcellularLocation>
        <location evidence="1">Nucleus</location>
    </subcellularLocation>
</comment>
<dbReference type="InterPro" id="IPR009095">
    <property type="entry name" value="TRADD_N"/>
</dbReference>
<dbReference type="Pfam" id="PF00531">
    <property type="entry name" value="Death"/>
    <property type="match status" value="1"/>
</dbReference>
<dbReference type="GO" id="GO:0005634">
    <property type="term" value="C:nucleus"/>
    <property type="evidence" value="ECO:0007669"/>
    <property type="project" value="UniProtKB-SubCell"/>
</dbReference>
<organism evidence="10 11">
    <name type="scientific">Bagarius yarrelli</name>
    <name type="common">Goonch</name>
    <name type="synonym">Bagrus yarrelli</name>
    <dbReference type="NCBI Taxonomy" id="175774"/>
    <lineage>
        <taxon>Eukaryota</taxon>
        <taxon>Metazoa</taxon>
        <taxon>Chordata</taxon>
        <taxon>Craniata</taxon>
        <taxon>Vertebrata</taxon>
        <taxon>Euteleostomi</taxon>
        <taxon>Actinopterygii</taxon>
        <taxon>Neopterygii</taxon>
        <taxon>Teleostei</taxon>
        <taxon>Ostariophysi</taxon>
        <taxon>Siluriformes</taxon>
        <taxon>Sisoridae</taxon>
        <taxon>Sisorinae</taxon>
        <taxon>Bagarius</taxon>
    </lineage>
</organism>
<evidence type="ECO:0000256" key="2">
    <source>
        <dbReference type="ARBA" id="ARBA00004245"/>
    </source>
</evidence>
<dbReference type="InterPro" id="IPR035712">
    <property type="entry name" value="TRADD"/>
</dbReference>
<keyword evidence="7" id="KW-0539">Nucleus</keyword>
<dbReference type="EMBL" id="VCAZ01000237">
    <property type="protein sequence ID" value="TTL88696.1"/>
    <property type="molecule type" value="Genomic_DNA"/>
</dbReference>
<dbReference type="SUPFAM" id="SSF47986">
    <property type="entry name" value="DEATH domain"/>
    <property type="match status" value="1"/>
</dbReference>
<evidence type="ECO:0000256" key="4">
    <source>
        <dbReference type="ARBA" id="ARBA00022490"/>
    </source>
</evidence>
<dbReference type="SUPFAM" id="SSF55044">
    <property type="entry name" value="TRADD, N-terminal domain"/>
    <property type="match status" value="1"/>
</dbReference>
<protein>
    <recommendedName>
        <fullName evidence="3">Tumor necrosis factor receptor type 1-associated DEATH domain protein</fullName>
    </recommendedName>
</protein>
<evidence type="ECO:0000259" key="9">
    <source>
        <dbReference type="PROSITE" id="PS50017"/>
    </source>
</evidence>
<evidence type="ECO:0000256" key="8">
    <source>
        <dbReference type="SAM" id="MobiDB-lite"/>
    </source>
</evidence>
<evidence type="ECO:0000256" key="7">
    <source>
        <dbReference type="ARBA" id="ARBA00023242"/>
    </source>
</evidence>
<dbReference type="InterPro" id="IPR036729">
    <property type="entry name" value="TRADD_N_sf"/>
</dbReference>
<keyword evidence="6" id="KW-0206">Cytoskeleton</keyword>
<name>A0A556VCN4_BAGYA</name>
<accession>A0A556VCN4</accession>
<evidence type="ECO:0000313" key="10">
    <source>
        <dbReference type="EMBL" id="TTL88696.1"/>
    </source>
</evidence>
<dbReference type="AlphaFoldDB" id="A0A556VCN4"/>
<keyword evidence="4" id="KW-0963">Cytoplasm</keyword>
<reference evidence="10 11" key="1">
    <citation type="journal article" date="2019" name="Genome Biol. Evol.">
        <title>Whole-Genome Sequencing of the Giant Devil Catfish, Bagarius yarrelli.</title>
        <authorList>
            <person name="Jiang W."/>
            <person name="Lv Y."/>
            <person name="Cheng L."/>
            <person name="Yang K."/>
            <person name="Chao B."/>
            <person name="Wang X."/>
            <person name="Li Y."/>
            <person name="Pan X."/>
            <person name="You X."/>
            <person name="Zhang Y."/>
            <person name="Yang J."/>
            <person name="Li J."/>
            <person name="Zhang X."/>
            <person name="Liu S."/>
            <person name="Sun C."/>
            <person name="Yang J."/>
            <person name="Shi Q."/>
        </authorList>
    </citation>
    <scope>NUCLEOTIDE SEQUENCE [LARGE SCALE GENOMIC DNA]</scope>
    <source>
        <strain evidence="10">JWS20170419001</strain>
        <tissue evidence="10">Muscle</tissue>
    </source>
</reference>
<evidence type="ECO:0000313" key="11">
    <source>
        <dbReference type="Proteomes" id="UP000319801"/>
    </source>
</evidence>
<dbReference type="SMART" id="SM00005">
    <property type="entry name" value="DEATH"/>
    <property type="match status" value="1"/>
</dbReference>
<dbReference type="PROSITE" id="PS50017">
    <property type="entry name" value="DEATH_DOMAIN"/>
    <property type="match status" value="1"/>
</dbReference>
<dbReference type="Gene3D" id="1.10.533.10">
    <property type="entry name" value="Death Domain, Fas"/>
    <property type="match status" value="1"/>
</dbReference>
<dbReference type="InterPro" id="IPR000488">
    <property type="entry name" value="Death_dom"/>
</dbReference>
<proteinExistence type="predicted"/>
<gene>
    <name evidence="10" type="ORF">Baya_15804</name>
</gene>
<evidence type="ECO:0000256" key="5">
    <source>
        <dbReference type="ARBA" id="ARBA00022703"/>
    </source>
</evidence>
<dbReference type="Proteomes" id="UP000319801">
    <property type="component" value="Unassembled WGS sequence"/>
</dbReference>
<evidence type="ECO:0000256" key="6">
    <source>
        <dbReference type="ARBA" id="ARBA00023212"/>
    </source>
</evidence>
<keyword evidence="5" id="KW-0053">Apoptosis</keyword>
<evidence type="ECO:0000256" key="1">
    <source>
        <dbReference type="ARBA" id="ARBA00004123"/>
    </source>
</evidence>
<keyword evidence="11" id="KW-1185">Reference proteome</keyword>
<feature type="region of interest" description="Disordered" evidence="8">
    <location>
        <begin position="313"/>
        <end position="333"/>
    </location>
</feature>
<dbReference type="PANTHER" id="PTHR14913:SF0">
    <property type="entry name" value="TUMOR NECROSIS FACTOR RECEPTOR TYPE 1-ASSOCIATED DEATH DOMAIN PROTEIN"/>
    <property type="match status" value="1"/>
</dbReference>